<dbReference type="EMBL" id="CP007536">
    <property type="protein sequence ID" value="AIC14945.1"/>
    <property type="molecule type" value="Genomic_DNA"/>
</dbReference>
<evidence type="ECO:0000313" key="2">
    <source>
        <dbReference type="Proteomes" id="UP000027093"/>
    </source>
</evidence>
<reference evidence="1 2" key="1">
    <citation type="journal article" date="2014" name="Int. J. Syst. Evol. Microbiol.">
        <title>Nitrososphaera viennensis gen. nov., sp. nov., an aerobic and mesophilic, ammonia-oxidizing archaeon from soil and a member of the archaeal phylum Thaumarchaeota.</title>
        <authorList>
            <person name="Stieglmeier M."/>
            <person name="Klingl A."/>
            <person name="Alves R.J."/>
            <person name="Rittmann S.K."/>
            <person name="Melcher M."/>
            <person name="Leisch N."/>
            <person name="Schleper C."/>
        </authorList>
    </citation>
    <scope>NUCLEOTIDE SEQUENCE [LARGE SCALE GENOMIC DNA]</scope>
    <source>
        <strain evidence="1">EN76</strain>
    </source>
</reference>
<keyword evidence="2" id="KW-1185">Reference proteome</keyword>
<dbReference type="AlphaFoldDB" id="A0A060HI40"/>
<sequence length="49" mass="5567">MTSQSPEQKCKTLRPLFTIIGLSHGWPHVAQFAMQEIRGASIFAFYDVQ</sequence>
<dbReference type="HOGENOM" id="CLU_3130979_0_0_2"/>
<evidence type="ECO:0000313" key="1">
    <source>
        <dbReference type="EMBL" id="AIC14945.1"/>
    </source>
</evidence>
<dbReference type="STRING" id="926571.NVIE_007350"/>
<organism evidence="1 2">
    <name type="scientific">Nitrososphaera viennensis EN76</name>
    <dbReference type="NCBI Taxonomy" id="926571"/>
    <lineage>
        <taxon>Archaea</taxon>
        <taxon>Nitrososphaerota</taxon>
        <taxon>Nitrososphaeria</taxon>
        <taxon>Nitrososphaerales</taxon>
        <taxon>Nitrososphaeraceae</taxon>
        <taxon>Nitrososphaera</taxon>
    </lineage>
</organism>
<protein>
    <submittedName>
        <fullName evidence="1">Uncharacterized protein</fullName>
    </submittedName>
</protein>
<dbReference type="KEGG" id="nvn:NVIE_007350"/>
<dbReference type="Proteomes" id="UP000027093">
    <property type="component" value="Chromosome"/>
</dbReference>
<proteinExistence type="predicted"/>
<name>A0A060HI40_9ARCH</name>
<accession>A0A060HI40</accession>
<gene>
    <name evidence="1" type="ORF">NVIE_007350</name>
</gene>